<dbReference type="SUPFAM" id="SSF51011">
    <property type="entry name" value="Glycosyl hydrolase domain"/>
    <property type="match status" value="1"/>
</dbReference>
<evidence type="ECO:0000256" key="5">
    <source>
        <dbReference type="ARBA" id="ARBA00017303"/>
    </source>
</evidence>
<keyword evidence="8" id="KW-0106">Calcium</keyword>
<dbReference type="SUPFAM" id="SSF51445">
    <property type="entry name" value="(Trans)glycosidases"/>
    <property type="match status" value="1"/>
</dbReference>
<evidence type="ECO:0000256" key="3">
    <source>
        <dbReference type="ARBA" id="ARBA00008061"/>
    </source>
</evidence>
<evidence type="ECO:0000256" key="6">
    <source>
        <dbReference type="ARBA" id="ARBA00022723"/>
    </source>
</evidence>
<reference evidence="15 16" key="1">
    <citation type="submission" date="2020-04" db="EMBL/GenBank/DDBJ databases">
        <title>MicrobeNet Type strains.</title>
        <authorList>
            <person name="Nicholson A.C."/>
        </authorList>
    </citation>
    <scope>NUCLEOTIDE SEQUENCE [LARGE SCALE GENOMIC DNA]</scope>
    <source>
        <strain evidence="15 16">ATCC BAA-787</strain>
    </source>
</reference>
<evidence type="ECO:0000256" key="9">
    <source>
        <dbReference type="ARBA" id="ARBA00023277"/>
    </source>
</evidence>
<dbReference type="Gene3D" id="3.20.20.80">
    <property type="entry name" value="Glycosidases"/>
    <property type="match status" value="1"/>
</dbReference>
<gene>
    <name evidence="15" type="ORF">HGA02_12790</name>
</gene>
<evidence type="ECO:0000256" key="2">
    <source>
        <dbReference type="ARBA" id="ARBA00001913"/>
    </source>
</evidence>
<protein>
    <recommendedName>
        <fullName evidence="5">Alpha-amylase</fullName>
        <ecNumber evidence="4">3.2.1.1</ecNumber>
    </recommendedName>
    <alternativeName>
        <fullName evidence="11">1,4-alpha-D-glucan glucanohydrolase</fullName>
    </alternativeName>
</protein>
<comment type="cofactor">
    <cofactor evidence="2">
        <name>Ca(2+)</name>
        <dbReference type="ChEBI" id="CHEBI:29108"/>
    </cofactor>
</comment>
<evidence type="ECO:0000256" key="8">
    <source>
        <dbReference type="ARBA" id="ARBA00022837"/>
    </source>
</evidence>
<dbReference type="CDD" id="cd11317">
    <property type="entry name" value="AmyAc_bac_euk_AmyA"/>
    <property type="match status" value="1"/>
</dbReference>
<evidence type="ECO:0000256" key="4">
    <source>
        <dbReference type="ARBA" id="ARBA00012595"/>
    </source>
</evidence>
<keyword evidence="10" id="KW-0326">Glycosidase</keyword>
<dbReference type="EC" id="3.2.1.1" evidence="4"/>
<evidence type="ECO:0000256" key="11">
    <source>
        <dbReference type="ARBA" id="ARBA00030238"/>
    </source>
</evidence>
<comment type="catalytic activity">
    <reaction evidence="1">
        <text>Endohydrolysis of (1-&gt;4)-alpha-D-glucosidic linkages in polysaccharides containing three or more (1-&gt;4)-alpha-linked D-glucose units.</text>
        <dbReference type="EC" id="3.2.1.1"/>
    </reaction>
</comment>
<sequence>AATVLVACGPGGPGSPDRGDAPARSDVGVQLFQWPWRSIARECTDVLGPAGYGWVLTSPPQEHVLGAEWWTSYQPVSHRVESRLGTREEFAAMVTTCHEAGVDVWADAVLNHMTGQDEPGTGWAGTPYTHDSAGPFGPGDFHRCGLTPDDDVQDYQDVAQVQTCELVNLADLDTGAPHVRALLTAYLEDLLSLGVDGFRIDAAKHMAPEDVAAVLDPLPDGTGVVQEVIRGAGEPITPEQYLGNGAVLEFAYADGLAGALGGGSPSVALDLGTGPGFVPSDDAVVFVDNHDTERNGSTLSVADGPAYALAHVLVLAGSYGTPLVHSGYAFADRDAGPVQDADGRVLDATCSAAPGPDEARADGDRVCQHRWPQVQAMVGWRAAVGDAPLVDVWSQGDAVALGRDGRGFVVVNAGDEPLRTELVTSLPDGDYCDVLTGTTDDCARTRVVDGRTTVDVPPHAAQAWHVGRTG</sequence>
<dbReference type="Proteomes" id="UP000777774">
    <property type="component" value="Unassembled WGS sequence"/>
</dbReference>
<dbReference type="PANTHER" id="PTHR43447">
    <property type="entry name" value="ALPHA-AMYLASE"/>
    <property type="match status" value="1"/>
</dbReference>
<proteinExistence type="inferred from homology"/>
<evidence type="ECO:0000256" key="10">
    <source>
        <dbReference type="ARBA" id="ARBA00023295"/>
    </source>
</evidence>
<dbReference type="InterPro" id="IPR013780">
    <property type="entry name" value="Glyco_hydro_b"/>
</dbReference>
<name>A0ABX1K1C3_9CELL</name>
<evidence type="ECO:0000313" key="16">
    <source>
        <dbReference type="Proteomes" id="UP000777774"/>
    </source>
</evidence>
<feature type="domain" description="Alpha-amylase C-terminal" evidence="13">
    <location>
        <begin position="390"/>
        <end position="469"/>
    </location>
</feature>
<comment type="similarity">
    <text evidence="3 12">Belongs to the glycosyl hydrolase 13 family.</text>
</comment>
<dbReference type="SMART" id="SM00632">
    <property type="entry name" value="Aamy_C"/>
    <property type="match status" value="1"/>
</dbReference>
<dbReference type="InterPro" id="IPR006047">
    <property type="entry name" value="GH13_cat_dom"/>
</dbReference>
<dbReference type="InterPro" id="IPR017853">
    <property type="entry name" value="GH"/>
</dbReference>
<evidence type="ECO:0000313" key="15">
    <source>
        <dbReference type="EMBL" id="NKY40376.1"/>
    </source>
</evidence>
<dbReference type="EMBL" id="JAAXOY010000338">
    <property type="protein sequence ID" value="NKY40376.1"/>
    <property type="molecule type" value="Genomic_DNA"/>
</dbReference>
<keyword evidence="9" id="KW-0119">Carbohydrate metabolism</keyword>
<accession>A0ABX1K1C3</accession>
<dbReference type="SMART" id="SM00642">
    <property type="entry name" value="Aamy"/>
    <property type="match status" value="1"/>
</dbReference>
<feature type="non-terminal residue" evidence="15">
    <location>
        <position position="1"/>
    </location>
</feature>
<evidence type="ECO:0000256" key="7">
    <source>
        <dbReference type="ARBA" id="ARBA00022801"/>
    </source>
</evidence>
<evidence type="ECO:0000259" key="14">
    <source>
        <dbReference type="SMART" id="SM00642"/>
    </source>
</evidence>
<evidence type="ECO:0000256" key="12">
    <source>
        <dbReference type="RuleBase" id="RU003615"/>
    </source>
</evidence>
<dbReference type="InterPro" id="IPR006048">
    <property type="entry name" value="A-amylase/branching_C"/>
</dbReference>
<keyword evidence="16" id="KW-1185">Reference proteome</keyword>
<comment type="caution">
    <text evidence="15">The sequence shown here is derived from an EMBL/GenBank/DDBJ whole genome shotgun (WGS) entry which is preliminary data.</text>
</comment>
<dbReference type="Pfam" id="PF02806">
    <property type="entry name" value="Alpha-amylase_C"/>
    <property type="match status" value="1"/>
</dbReference>
<dbReference type="PRINTS" id="PR00110">
    <property type="entry name" value="ALPHAAMYLASE"/>
</dbReference>
<organism evidence="15 16">
    <name type="scientific">Cellulomonas septica</name>
    <dbReference type="NCBI Taxonomy" id="285080"/>
    <lineage>
        <taxon>Bacteria</taxon>
        <taxon>Bacillati</taxon>
        <taxon>Actinomycetota</taxon>
        <taxon>Actinomycetes</taxon>
        <taxon>Micrococcales</taxon>
        <taxon>Cellulomonadaceae</taxon>
        <taxon>Cellulomonas</taxon>
    </lineage>
</organism>
<evidence type="ECO:0000256" key="1">
    <source>
        <dbReference type="ARBA" id="ARBA00000548"/>
    </source>
</evidence>
<dbReference type="Gene3D" id="2.60.40.1180">
    <property type="entry name" value="Golgi alpha-mannosidase II"/>
    <property type="match status" value="1"/>
</dbReference>
<dbReference type="InterPro" id="IPR031319">
    <property type="entry name" value="A-amylase_C"/>
</dbReference>
<keyword evidence="6" id="KW-0479">Metal-binding</keyword>
<dbReference type="InterPro" id="IPR006046">
    <property type="entry name" value="Alpha_amylase"/>
</dbReference>
<feature type="domain" description="Glycosyl hydrolase family 13 catalytic" evidence="14">
    <location>
        <begin position="26"/>
        <end position="381"/>
    </location>
</feature>
<evidence type="ECO:0000259" key="13">
    <source>
        <dbReference type="SMART" id="SM00632"/>
    </source>
</evidence>
<dbReference type="RefSeq" id="WP_168679331.1">
    <property type="nucleotide sequence ID" value="NZ_JAAXOY010000338.1"/>
</dbReference>
<keyword evidence="7" id="KW-0378">Hydrolase</keyword>